<name>A0ACC0HLJ1_9ERIC</name>
<comment type="caution">
    <text evidence="1">The sequence shown here is derived from an EMBL/GenBank/DDBJ whole genome shotgun (WGS) entry which is preliminary data.</text>
</comment>
<gene>
    <name evidence="1" type="ORF">LOK49_LG05G01842</name>
</gene>
<keyword evidence="2" id="KW-1185">Reference proteome</keyword>
<protein>
    <submittedName>
        <fullName evidence="1">Uncharacterized protein</fullName>
    </submittedName>
</protein>
<proteinExistence type="predicted"/>
<evidence type="ECO:0000313" key="2">
    <source>
        <dbReference type="Proteomes" id="UP001060215"/>
    </source>
</evidence>
<sequence length="136" mass="15612">MQTQKGRFRCQSPRARVTASSPLRYPNDGSAQLFNPLSFRQICRPVIIRNLQCNSIPTENSTTVPAFATTRCLPTTRAVRAVVPQLEETWEESSARARSARKRPCDESPPTLSRKSRHHRYEANQHLQRKISWHCP</sequence>
<accession>A0ACC0HLJ1</accession>
<reference evidence="1 2" key="1">
    <citation type="journal article" date="2022" name="Plant J.">
        <title>Chromosome-level genome of Camellia lanceoleosa provides a valuable resource for understanding genome evolution and self-incompatibility.</title>
        <authorList>
            <person name="Gong W."/>
            <person name="Xiao S."/>
            <person name="Wang L."/>
            <person name="Liao Z."/>
            <person name="Chang Y."/>
            <person name="Mo W."/>
            <person name="Hu G."/>
            <person name="Li W."/>
            <person name="Zhao G."/>
            <person name="Zhu H."/>
            <person name="Hu X."/>
            <person name="Ji K."/>
            <person name="Xiang X."/>
            <person name="Song Q."/>
            <person name="Yuan D."/>
            <person name="Jin S."/>
            <person name="Zhang L."/>
        </authorList>
    </citation>
    <scope>NUCLEOTIDE SEQUENCE [LARGE SCALE GENOMIC DNA]</scope>
    <source>
        <strain evidence="1">SQ_2022a</strain>
    </source>
</reference>
<evidence type="ECO:0000313" key="1">
    <source>
        <dbReference type="EMBL" id="KAI8012921.1"/>
    </source>
</evidence>
<dbReference type="EMBL" id="CM045761">
    <property type="protein sequence ID" value="KAI8012921.1"/>
    <property type="molecule type" value="Genomic_DNA"/>
</dbReference>
<dbReference type="Proteomes" id="UP001060215">
    <property type="component" value="Chromosome 4"/>
</dbReference>
<organism evidence="1 2">
    <name type="scientific">Camellia lanceoleosa</name>
    <dbReference type="NCBI Taxonomy" id="1840588"/>
    <lineage>
        <taxon>Eukaryota</taxon>
        <taxon>Viridiplantae</taxon>
        <taxon>Streptophyta</taxon>
        <taxon>Embryophyta</taxon>
        <taxon>Tracheophyta</taxon>
        <taxon>Spermatophyta</taxon>
        <taxon>Magnoliopsida</taxon>
        <taxon>eudicotyledons</taxon>
        <taxon>Gunneridae</taxon>
        <taxon>Pentapetalae</taxon>
        <taxon>asterids</taxon>
        <taxon>Ericales</taxon>
        <taxon>Theaceae</taxon>
        <taxon>Camellia</taxon>
    </lineage>
</organism>